<dbReference type="EMBL" id="JBFDAA010000016">
    <property type="protein sequence ID" value="KAL1117236.1"/>
    <property type="molecule type" value="Genomic_DNA"/>
</dbReference>
<gene>
    <name evidence="3" type="ORF">AAG570_004562</name>
</gene>
<evidence type="ECO:0000313" key="4">
    <source>
        <dbReference type="Proteomes" id="UP001558652"/>
    </source>
</evidence>
<reference evidence="3 4" key="1">
    <citation type="submission" date="2024-07" db="EMBL/GenBank/DDBJ databases">
        <title>Chromosome-level genome assembly of the water stick insect Ranatra chinensis (Heteroptera: Nepidae).</title>
        <authorList>
            <person name="Liu X."/>
        </authorList>
    </citation>
    <scope>NUCLEOTIDE SEQUENCE [LARGE SCALE GENOMIC DNA]</scope>
    <source>
        <strain evidence="3">Cailab_2021Rc</strain>
        <tissue evidence="3">Muscle</tissue>
    </source>
</reference>
<sequence length="101" mass="11296">MEDSQQYVCYQLGQLVGVVRVDVSSAPIMNVTYWMNILNGAAIVYIVVTFLGGVYMNERVVVVKGTKVPSRRQHQSPEEESLLPQEEQAEEKKEAAAEGHK</sequence>
<keyword evidence="2" id="KW-0472">Membrane</keyword>
<keyword evidence="2" id="KW-1133">Transmembrane helix</keyword>
<accession>A0ABD0Y185</accession>
<feature type="transmembrane region" description="Helical" evidence="2">
    <location>
        <begin position="33"/>
        <end position="55"/>
    </location>
</feature>
<dbReference type="AlphaFoldDB" id="A0ABD0Y185"/>
<name>A0ABD0Y185_9HEMI</name>
<feature type="compositionally biased region" description="Basic and acidic residues" evidence="1">
    <location>
        <begin position="90"/>
        <end position="101"/>
    </location>
</feature>
<comment type="caution">
    <text evidence="3">The sequence shown here is derived from an EMBL/GenBank/DDBJ whole genome shotgun (WGS) entry which is preliminary data.</text>
</comment>
<evidence type="ECO:0000313" key="3">
    <source>
        <dbReference type="EMBL" id="KAL1117236.1"/>
    </source>
</evidence>
<protein>
    <submittedName>
        <fullName evidence="3">Uncharacterized protein</fullName>
    </submittedName>
</protein>
<feature type="region of interest" description="Disordered" evidence="1">
    <location>
        <begin position="67"/>
        <end position="101"/>
    </location>
</feature>
<evidence type="ECO:0000256" key="2">
    <source>
        <dbReference type="SAM" id="Phobius"/>
    </source>
</evidence>
<keyword evidence="4" id="KW-1185">Reference proteome</keyword>
<keyword evidence="2" id="KW-0812">Transmembrane</keyword>
<evidence type="ECO:0000256" key="1">
    <source>
        <dbReference type="SAM" id="MobiDB-lite"/>
    </source>
</evidence>
<dbReference type="Proteomes" id="UP001558652">
    <property type="component" value="Unassembled WGS sequence"/>
</dbReference>
<proteinExistence type="predicted"/>
<organism evidence="3 4">
    <name type="scientific">Ranatra chinensis</name>
    <dbReference type="NCBI Taxonomy" id="642074"/>
    <lineage>
        <taxon>Eukaryota</taxon>
        <taxon>Metazoa</taxon>
        <taxon>Ecdysozoa</taxon>
        <taxon>Arthropoda</taxon>
        <taxon>Hexapoda</taxon>
        <taxon>Insecta</taxon>
        <taxon>Pterygota</taxon>
        <taxon>Neoptera</taxon>
        <taxon>Paraneoptera</taxon>
        <taxon>Hemiptera</taxon>
        <taxon>Heteroptera</taxon>
        <taxon>Panheteroptera</taxon>
        <taxon>Nepomorpha</taxon>
        <taxon>Nepidae</taxon>
        <taxon>Ranatrinae</taxon>
        <taxon>Ranatra</taxon>
    </lineage>
</organism>